<dbReference type="Pfam" id="PF00005">
    <property type="entry name" value="ABC_tran"/>
    <property type="match status" value="2"/>
</dbReference>
<evidence type="ECO:0000256" key="7">
    <source>
        <dbReference type="ARBA" id="ARBA00022967"/>
    </source>
</evidence>
<protein>
    <submittedName>
        <fullName evidence="10">Uncharacterized ABC transporter ATP-binding protein YufO</fullName>
    </submittedName>
</protein>
<keyword evidence="4" id="KW-0677">Repeat</keyword>
<evidence type="ECO:0000256" key="3">
    <source>
        <dbReference type="ARBA" id="ARBA00022475"/>
    </source>
</evidence>
<dbReference type="PROSITE" id="PS00211">
    <property type="entry name" value="ABC_TRANSPORTER_1"/>
    <property type="match status" value="1"/>
</dbReference>
<evidence type="ECO:0000256" key="2">
    <source>
        <dbReference type="ARBA" id="ARBA00022448"/>
    </source>
</evidence>
<dbReference type="InterPro" id="IPR017871">
    <property type="entry name" value="ABC_transporter-like_CS"/>
</dbReference>
<dbReference type="PANTHER" id="PTHR43790:SF4">
    <property type="entry name" value="GUANOSINE IMPORT ATP-BINDING PROTEIN NUPO"/>
    <property type="match status" value="1"/>
</dbReference>
<dbReference type="FunFam" id="3.40.50.300:FF:000127">
    <property type="entry name" value="Ribose import ATP-binding protein RbsA"/>
    <property type="match status" value="1"/>
</dbReference>
<dbReference type="PANTHER" id="PTHR43790">
    <property type="entry name" value="CARBOHYDRATE TRANSPORT ATP-BINDING PROTEIN MG119-RELATED"/>
    <property type="match status" value="1"/>
</dbReference>
<evidence type="ECO:0000256" key="8">
    <source>
        <dbReference type="ARBA" id="ARBA00023136"/>
    </source>
</evidence>
<keyword evidence="6 10" id="KW-0067">ATP-binding</keyword>
<feature type="domain" description="ABC transporter" evidence="9">
    <location>
        <begin position="259"/>
        <end position="506"/>
    </location>
</feature>
<evidence type="ECO:0000256" key="5">
    <source>
        <dbReference type="ARBA" id="ARBA00022741"/>
    </source>
</evidence>
<dbReference type="GO" id="GO:0005524">
    <property type="term" value="F:ATP binding"/>
    <property type="evidence" value="ECO:0007669"/>
    <property type="project" value="UniProtKB-KW"/>
</dbReference>
<keyword evidence="8" id="KW-0472">Membrane</keyword>
<dbReference type="InterPro" id="IPR027417">
    <property type="entry name" value="P-loop_NTPase"/>
</dbReference>
<dbReference type="CDD" id="cd03215">
    <property type="entry name" value="ABC_Carb_Monos_II"/>
    <property type="match status" value="1"/>
</dbReference>
<dbReference type="PROSITE" id="PS50893">
    <property type="entry name" value="ABC_TRANSPORTER_2"/>
    <property type="match status" value="2"/>
</dbReference>
<dbReference type="SMART" id="SM00382">
    <property type="entry name" value="AAA"/>
    <property type="match status" value="1"/>
</dbReference>
<evidence type="ECO:0000313" key="10">
    <source>
        <dbReference type="EMBL" id="SBW10723.1"/>
    </source>
</evidence>
<accession>A0A212KG97</accession>
<dbReference type="InterPro" id="IPR003439">
    <property type="entry name" value="ABC_transporter-like_ATP-bd"/>
</dbReference>
<dbReference type="CDD" id="cd03216">
    <property type="entry name" value="ABC_Carb_Monos_I"/>
    <property type="match status" value="1"/>
</dbReference>
<keyword evidence="2" id="KW-0813">Transport</keyword>
<organism evidence="10">
    <name type="scientific">uncultured Eubacteriales bacterium</name>
    <dbReference type="NCBI Taxonomy" id="172733"/>
    <lineage>
        <taxon>Bacteria</taxon>
        <taxon>Bacillati</taxon>
        <taxon>Bacillota</taxon>
        <taxon>Clostridia</taxon>
        <taxon>Eubacteriales</taxon>
        <taxon>environmental samples</taxon>
    </lineage>
</organism>
<evidence type="ECO:0000256" key="1">
    <source>
        <dbReference type="ARBA" id="ARBA00004202"/>
    </source>
</evidence>
<dbReference type="GO" id="GO:0016887">
    <property type="term" value="F:ATP hydrolysis activity"/>
    <property type="evidence" value="ECO:0007669"/>
    <property type="project" value="InterPro"/>
</dbReference>
<dbReference type="Gene3D" id="3.40.50.300">
    <property type="entry name" value="P-loop containing nucleotide triphosphate hydrolases"/>
    <property type="match status" value="2"/>
</dbReference>
<comment type="subcellular location">
    <subcellularLocation>
        <location evidence="1">Cell membrane</location>
        <topology evidence="1">Peripheral membrane protein</topology>
    </subcellularLocation>
</comment>
<dbReference type="GO" id="GO:0005886">
    <property type="term" value="C:plasma membrane"/>
    <property type="evidence" value="ECO:0007669"/>
    <property type="project" value="UniProtKB-SubCell"/>
</dbReference>
<keyword evidence="5" id="KW-0547">Nucleotide-binding</keyword>
<keyword evidence="3" id="KW-1003">Cell membrane</keyword>
<reference evidence="10" key="1">
    <citation type="submission" date="2016-04" db="EMBL/GenBank/DDBJ databases">
        <authorList>
            <person name="Evans L.H."/>
            <person name="Alamgir A."/>
            <person name="Owens N."/>
            <person name="Weber N.D."/>
            <person name="Virtaneva K."/>
            <person name="Barbian K."/>
            <person name="Babar A."/>
            <person name="Rosenke K."/>
        </authorList>
    </citation>
    <scope>NUCLEOTIDE SEQUENCE</scope>
    <source>
        <strain evidence="10">86</strain>
    </source>
</reference>
<dbReference type="InterPro" id="IPR003593">
    <property type="entry name" value="AAA+_ATPase"/>
</dbReference>
<evidence type="ECO:0000259" key="9">
    <source>
        <dbReference type="PROSITE" id="PS50893"/>
    </source>
</evidence>
<feature type="domain" description="ABC transporter" evidence="9">
    <location>
        <begin position="6"/>
        <end position="242"/>
    </location>
</feature>
<gene>
    <name evidence="10" type="primary">yufO</name>
    <name evidence="10" type="ORF">KL86CLO1_13016</name>
</gene>
<dbReference type="EMBL" id="FLUN01000001">
    <property type="protein sequence ID" value="SBW10723.1"/>
    <property type="molecule type" value="Genomic_DNA"/>
</dbReference>
<proteinExistence type="predicted"/>
<dbReference type="SUPFAM" id="SSF52540">
    <property type="entry name" value="P-loop containing nucleoside triphosphate hydrolases"/>
    <property type="match status" value="2"/>
</dbReference>
<evidence type="ECO:0000256" key="4">
    <source>
        <dbReference type="ARBA" id="ARBA00022737"/>
    </source>
</evidence>
<dbReference type="AlphaFoldDB" id="A0A212KG97"/>
<dbReference type="InterPro" id="IPR050107">
    <property type="entry name" value="ABC_carbohydrate_import_ATPase"/>
</dbReference>
<name>A0A212KG97_9FIRM</name>
<keyword evidence="7" id="KW-1278">Translocase</keyword>
<sequence length="521" mass="57334">MMANILAMENITKVYSNGFVANKDVNLHVNEGEIHALVGENGAGKSTLMKVLFGVEKPEGGRILLKGEEVHIENPTVAIQYGIGMVYQHFMLVPSLTVAENLVIGMEPKKNGLFDMDEAVRITAEAAKKYNFLVEPLAKIEDLSVGQKQKVEILKALVRGARILILDEPTAVLTPQETKELFVELKDLKKEGYTVIFISHKLQEVTDLCDRVTVMRAGRTIGVEEIKNVTEQDISRMMVGRDVVLKIDKEKPKPGETVLDVRCVSKMGTSGAKKVLDGVSFRVRRGEIIGIAGVEGNGQKELSEIVTGMDKSFEGDVTVGTTAIDVRKHSIRQIREAGVAHISEDRMTYGIVGDGAISENIVSDRYYKPGFQKGILMDRKKVDNLADELIEAFNVKCDGKDQPIRMLSGGNMQKVVAAREFTSDSMLIIANQPTRGIDIGASDFIRKKLVELRDKGAGVLLISADLNEVMEVSDSLLVMSDGQIAAWFKDAQSVSEDELGEYMLGIKKMTPEEIRSVAYDD</sequence>
<evidence type="ECO:0000256" key="6">
    <source>
        <dbReference type="ARBA" id="ARBA00022840"/>
    </source>
</evidence>